<feature type="binding site" evidence="3">
    <location>
        <position position="96"/>
    </location>
    <ligand>
        <name>5-phospho-alpha-D-ribose 1-diphosphate</name>
        <dbReference type="ChEBI" id="CHEBI:58017"/>
    </ligand>
</feature>
<feature type="binding site" evidence="3">
    <location>
        <position position="136"/>
    </location>
    <ligand>
        <name>5-phospho-alpha-D-ribose 1-diphosphate</name>
        <dbReference type="ChEBI" id="CHEBI:58017"/>
    </ligand>
</feature>
<evidence type="ECO:0000313" key="7">
    <source>
        <dbReference type="Proteomes" id="UP000240572"/>
    </source>
</evidence>
<evidence type="ECO:0000259" key="5">
    <source>
        <dbReference type="Pfam" id="PF02885"/>
    </source>
</evidence>
<name>A0A2P8D5Q2_9BACT</name>
<feature type="binding site" evidence="3">
    <location>
        <position position="104"/>
    </location>
    <ligand>
        <name>5-phospho-alpha-D-ribose 1-diphosphate</name>
        <dbReference type="ChEBI" id="CHEBI:58017"/>
    </ligand>
</feature>
<dbReference type="Proteomes" id="UP000240572">
    <property type="component" value="Unassembled WGS sequence"/>
</dbReference>
<feature type="domain" description="Glycosyl transferase family 3 N-terminal" evidence="5">
    <location>
        <begin position="19"/>
        <end position="81"/>
    </location>
</feature>
<evidence type="ECO:0000256" key="3">
    <source>
        <dbReference type="HAMAP-Rule" id="MF_00211"/>
    </source>
</evidence>
<evidence type="ECO:0000256" key="2">
    <source>
        <dbReference type="ARBA" id="ARBA00022679"/>
    </source>
</evidence>
<proteinExistence type="inferred from homology"/>
<accession>A0A2P8D5Q2</accession>
<keyword evidence="7" id="KW-1185">Reference proteome</keyword>
<comment type="function">
    <text evidence="3">Catalyzes the transfer of the phosphoribosyl group of 5-phosphorylribose-1-pyrophosphate (PRPP) to anthranilate to yield N-(5'-phosphoribosyl)-anthranilate (PRA).</text>
</comment>
<dbReference type="Gene3D" id="1.20.970.10">
    <property type="entry name" value="Transferase, Pyrimidine Nucleoside Phosphorylase, Chain C"/>
    <property type="match status" value="1"/>
</dbReference>
<protein>
    <recommendedName>
        <fullName evidence="3">Anthranilate phosphoribosyltransferase</fullName>
        <ecNumber evidence="3">2.4.2.18</ecNumber>
    </recommendedName>
</protein>
<dbReference type="AlphaFoldDB" id="A0A2P8D5Q2"/>
<feature type="binding site" evidence="3">
    <location>
        <position position="240"/>
    </location>
    <ligand>
        <name>Mg(2+)</name>
        <dbReference type="ChEBI" id="CHEBI:18420"/>
        <label>2</label>
    </ligand>
</feature>
<comment type="pathway">
    <text evidence="3">Amino-acid biosynthesis; L-tryptophan biosynthesis; L-tryptophan from chorismate: step 2/5.</text>
</comment>
<dbReference type="GO" id="GO:0000287">
    <property type="term" value="F:magnesium ion binding"/>
    <property type="evidence" value="ECO:0007669"/>
    <property type="project" value="UniProtKB-UniRule"/>
</dbReference>
<comment type="caution">
    <text evidence="3">Lacks conserved residue(s) required for the propagation of feature annotation.</text>
</comment>
<dbReference type="InterPro" id="IPR035902">
    <property type="entry name" value="Nuc_phospho_transferase"/>
</dbReference>
<dbReference type="GO" id="GO:0004048">
    <property type="term" value="F:anthranilate phosphoribosyltransferase activity"/>
    <property type="evidence" value="ECO:0007669"/>
    <property type="project" value="UniProtKB-UniRule"/>
</dbReference>
<keyword evidence="3" id="KW-0057">Aromatic amino acid biosynthesis</keyword>
<dbReference type="InterPro" id="IPR000312">
    <property type="entry name" value="Glycosyl_Trfase_fam3"/>
</dbReference>
<evidence type="ECO:0000313" key="6">
    <source>
        <dbReference type="EMBL" id="PSK92555.1"/>
    </source>
</evidence>
<organism evidence="6 7">
    <name type="scientific">Taibaiella chishuiensis</name>
    <dbReference type="NCBI Taxonomy" id="1434707"/>
    <lineage>
        <taxon>Bacteria</taxon>
        <taxon>Pseudomonadati</taxon>
        <taxon>Bacteroidota</taxon>
        <taxon>Chitinophagia</taxon>
        <taxon>Chitinophagales</taxon>
        <taxon>Chitinophagaceae</taxon>
        <taxon>Taibaiella</taxon>
    </lineage>
</organism>
<dbReference type="Pfam" id="PF00591">
    <property type="entry name" value="Glycos_transf_3"/>
    <property type="match status" value="1"/>
</dbReference>
<dbReference type="InterPro" id="IPR005940">
    <property type="entry name" value="Anthranilate_Pribosyl_Tfrase"/>
</dbReference>
<keyword evidence="3" id="KW-0028">Amino-acid biosynthesis</keyword>
<feature type="binding site" evidence="3">
    <location>
        <position position="127"/>
    </location>
    <ligand>
        <name>anthranilate</name>
        <dbReference type="ChEBI" id="CHEBI:16567"/>
        <label>1</label>
    </ligand>
</feature>
<dbReference type="HAMAP" id="MF_00211">
    <property type="entry name" value="TrpD"/>
    <property type="match status" value="1"/>
</dbReference>
<feature type="domain" description="Glycosyl transferase family 3" evidence="4">
    <location>
        <begin position="90"/>
        <end position="336"/>
    </location>
</feature>
<feature type="binding site" evidence="3">
    <location>
        <position position="241"/>
    </location>
    <ligand>
        <name>Mg(2+)</name>
        <dbReference type="ChEBI" id="CHEBI:18420"/>
        <label>2</label>
    </ligand>
</feature>
<dbReference type="InterPro" id="IPR036320">
    <property type="entry name" value="Glycosyl_Trfase_fam3_N_dom_sf"/>
</dbReference>
<keyword evidence="3" id="KW-0822">Tryptophan biosynthesis</keyword>
<comment type="caution">
    <text evidence="6">The sequence shown here is derived from an EMBL/GenBank/DDBJ whole genome shotgun (WGS) entry which is preliminary data.</text>
</comment>
<feature type="binding site" evidence="3">
    <location>
        <position position="108"/>
    </location>
    <ligand>
        <name>Mg(2+)</name>
        <dbReference type="ChEBI" id="CHEBI:18420"/>
        <label>1</label>
    </ligand>
</feature>
<dbReference type="SUPFAM" id="SSF47648">
    <property type="entry name" value="Nucleoside phosphorylase/phosphoribosyltransferase N-terminal domain"/>
    <property type="match status" value="1"/>
</dbReference>
<dbReference type="SUPFAM" id="SSF52418">
    <property type="entry name" value="Nucleoside phosphorylase/phosphoribosyltransferase catalytic domain"/>
    <property type="match status" value="1"/>
</dbReference>
<comment type="subunit">
    <text evidence="3">Homodimer.</text>
</comment>
<dbReference type="GO" id="GO:0000162">
    <property type="term" value="P:L-tryptophan biosynthetic process"/>
    <property type="evidence" value="ECO:0007669"/>
    <property type="project" value="UniProtKB-UniRule"/>
</dbReference>
<dbReference type="InterPro" id="IPR017459">
    <property type="entry name" value="Glycosyl_Trfase_fam3_N_dom"/>
</dbReference>
<evidence type="ECO:0000256" key="1">
    <source>
        <dbReference type="ARBA" id="ARBA00022676"/>
    </source>
</evidence>
<dbReference type="PANTHER" id="PTHR43285:SF2">
    <property type="entry name" value="ANTHRANILATE PHOSPHORIBOSYLTRANSFERASE"/>
    <property type="match status" value="1"/>
</dbReference>
<feature type="binding site" evidence="3">
    <location>
        <position position="241"/>
    </location>
    <ligand>
        <name>Mg(2+)</name>
        <dbReference type="ChEBI" id="CHEBI:18420"/>
        <label>1</label>
    </ligand>
</feature>
<dbReference type="EMBL" id="PYGD01000003">
    <property type="protein sequence ID" value="PSK92555.1"/>
    <property type="molecule type" value="Genomic_DNA"/>
</dbReference>
<dbReference type="NCBIfam" id="TIGR01245">
    <property type="entry name" value="trpD"/>
    <property type="match status" value="1"/>
</dbReference>
<comment type="catalytic activity">
    <reaction evidence="3">
        <text>N-(5-phospho-beta-D-ribosyl)anthranilate + diphosphate = 5-phospho-alpha-D-ribose 1-diphosphate + anthranilate</text>
        <dbReference type="Rhea" id="RHEA:11768"/>
        <dbReference type="ChEBI" id="CHEBI:16567"/>
        <dbReference type="ChEBI" id="CHEBI:18277"/>
        <dbReference type="ChEBI" id="CHEBI:33019"/>
        <dbReference type="ChEBI" id="CHEBI:58017"/>
        <dbReference type="EC" id="2.4.2.18"/>
    </reaction>
</comment>
<keyword evidence="2 3" id="KW-0808">Transferase</keyword>
<keyword evidence="1 3" id="KW-0328">Glycosyltransferase</keyword>
<feature type="binding site" evidence="3">
    <location>
        <position position="182"/>
    </location>
    <ligand>
        <name>anthranilate</name>
        <dbReference type="ChEBI" id="CHEBI:16567"/>
        <label>2</label>
    </ligand>
</feature>
<sequence length="348" mass="37582">MSINNVLLQPAGALPHLMKQVLNRLRTYETLSREEAKEVLLAINAGYVNEHQVTAFMSVYMMRRPSIAELSGFRDALLEQGVVPGLEAVEAIDIVGTGGDGKNTFNISTLSAIVVAGAGYKVIKHGNHGATSVSGSSDVLEYLGYRFTTEARVLNRQLETANITFLHAPLFHPAMKRVAHIRRNLGVRTFFNLLGPVSNPAQPGFLLLGANSLPVARMYHYLLQDAGQEYRVVYSLDGYDELSLTGEAKLLGPATDRILSPADFGYAAIAPQELEAGDGVQQAATIFKAVLDNTATRAQQQVVIANSALAIQCRSGLPLADCMAQAEESLRSGKALSVFQQLLKTTLL</sequence>
<dbReference type="Pfam" id="PF02885">
    <property type="entry name" value="Glycos_trans_3N"/>
    <property type="match status" value="1"/>
</dbReference>
<feature type="binding site" evidence="3">
    <location>
        <begin position="124"/>
        <end position="132"/>
    </location>
    <ligand>
        <name>5-phospho-alpha-D-ribose 1-diphosphate</name>
        <dbReference type="ChEBI" id="CHEBI:58017"/>
    </ligand>
</feature>
<dbReference type="EC" id="2.4.2.18" evidence="3"/>
<feature type="binding site" evidence="3">
    <location>
        <position position="96"/>
    </location>
    <ligand>
        <name>anthranilate</name>
        <dbReference type="ChEBI" id="CHEBI:16567"/>
        <label>1</label>
    </ligand>
</feature>
<feature type="binding site" evidence="3">
    <location>
        <begin position="106"/>
        <end position="109"/>
    </location>
    <ligand>
        <name>5-phospho-alpha-D-ribose 1-diphosphate</name>
        <dbReference type="ChEBI" id="CHEBI:58017"/>
    </ligand>
</feature>
<reference evidence="6 7" key="1">
    <citation type="submission" date="2018-03" db="EMBL/GenBank/DDBJ databases">
        <title>Genomic Encyclopedia of Type Strains, Phase III (KMG-III): the genomes of soil and plant-associated and newly described type strains.</title>
        <authorList>
            <person name="Whitman W."/>
        </authorList>
    </citation>
    <scope>NUCLEOTIDE SEQUENCE [LARGE SCALE GENOMIC DNA]</scope>
    <source>
        <strain evidence="6 7">CGMCC 1.12700</strain>
    </source>
</reference>
<dbReference type="Gene3D" id="3.40.1030.10">
    <property type="entry name" value="Nucleoside phosphorylase/phosphoribosyltransferase catalytic domain"/>
    <property type="match status" value="1"/>
</dbReference>
<keyword evidence="3" id="KW-0479">Metal-binding</keyword>
<dbReference type="PANTHER" id="PTHR43285">
    <property type="entry name" value="ANTHRANILATE PHOSPHORIBOSYLTRANSFERASE"/>
    <property type="match status" value="1"/>
</dbReference>
<comment type="cofactor">
    <cofactor evidence="3">
        <name>Mg(2+)</name>
        <dbReference type="ChEBI" id="CHEBI:18420"/>
    </cofactor>
    <text evidence="3">Binds 2 magnesium ions per monomer.</text>
</comment>
<gene>
    <name evidence="3" type="primary">trpD</name>
    <name evidence="6" type="ORF">B0I18_103132</name>
</gene>
<dbReference type="GO" id="GO:0005829">
    <property type="term" value="C:cytosol"/>
    <property type="evidence" value="ECO:0007669"/>
    <property type="project" value="TreeGrafter"/>
</dbReference>
<keyword evidence="3" id="KW-0460">Magnesium</keyword>
<evidence type="ECO:0000259" key="4">
    <source>
        <dbReference type="Pfam" id="PF00591"/>
    </source>
</evidence>
<comment type="similarity">
    <text evidence="3">Belongs to the anthranilate phosphoribosyltransferase family.</text>
</comment>
<feature type="binding site" evidence="3">
    <location>
        <begin position="99"/>
        <end position="100"/>
    </location>
    <ligand>
        <name>5-phospho-alpha-D-ribose 1-diphosphate</name>
        <dbReference type="ChEBI" id="CHEBI:58017"/>
    </ligand>
</feature>
<dbReference type="RefSeq" id="WP_245882084.1">
    <property type="nucleotide sequence ID" value="NZ_PYGD01000003.1"/>
</dbReference>